<protein>
    <submittedName>
        <fullName evidence="2">Uncharacterized protein</fullName>
    </submittedName>
</protein>
<evidence type="ECO:0000256" key="1">
    <source>
        <dbReference type="SAM" id="MobiDB-lite"/>
    </source>
</evidence>
<feature type="region of interest" description="Disordered" evidence="1">
    <location>
        <begin position="1"/>
        <end position="117"/>
    </location>
</feature>
<evidence type="ECO:0000313" key="2">
    <source>
        <dbReference type="EMBL" id="KAK8101481.1"/>
    </source>
</evidence>
<feature type="compositionally biased region" description="Polar residues" evidence="1">
    <location>
        <begin position="1"/>
        <end position="12"/>
    </location>
</feature>
<reference evidence="2 3" key="1">
    <citation type="submission" date="2023-01" db="EMBL/GenBank/DDBJ databases">
        <title>Analysis of 21 Apiospora genomes using comparative genomics revels a genus with tremendous synthesis potential of carbohydrate active enzymes and secondary metabolites.</title>
        <authorList>
            <person name="Sorensen T."/>
        </authorList>
    </citation>
    <scope>NUCLEOTIDE SEQUENCE [LARGE SCALE GENOMIC DNA]</scope>
    <source>
        <strain evidence="2 3">CBS 117206</strain>
    </source>
</reference>
<dbReference type="Proteomes" id="UP001392437">
    <property type="component" value="Unassembled WGS sequence"/>
</dbReference>
<gene>
    <name evidence="2" type="ORF">PG999_011855</name>
</gene>
<feature type="compositionally biased region" description="Basic and acidic residues" evidence="1">
    <location>
        <begin position="54"/>
        <end position="63"/>
    </location>
</feature>
<organism evidence="2 3">
    <name type="scientific">Apiospora kogelbergensis</name>
    <dbReference type="NCBI Taxonomy" id="1337665"/>
    <lineage>
        <taxon>Eukaryota</taxon>
        <taxon>Fungi</taxon>
        <taxon>Dikarya</taxon>
        <taxon>Ascomycota</taxon>
        <taxon>Pezizomycotina</taxon>
        <taxon>Sordariomycetes</taxon>
        <taxon>Xylariomycetidae</taxon>
        <taxon>Amphisphaeriales</taxon>
        <taxon>Apiosporaceae</taxon>
        <taxon>Apiospora</taxon>
    </lineage>
</organism>
<sequence length="117" mass="12643">MASHQTTDSGGNSKSQDASASSSQPQSGPAQKFESFLAPAPKKPNPLVRLLCGSDDKHHEDKFIVSPRDVPQARPTDPSQPSATARRTARLAGEPDRPYRTRTGYNADTGSTYYSPR</sequence>
<feature type="compositionally biased region" description="Low complexity" evidence="1">
    <location>
        <begin position="13"/>
        <end position="32"/>
    </location>
</feature>
<accession>A0AAW0QPX2</accession>
<feature type="compositionally biased region" description="Polar residues" evidence="1">
    <location>
        <begin position="103"/>
        <end position="117"/>
    </location>
</feature>
<comment type="caution">
    <text evidence="2">The sequence shown here is derived from an EMBL/GenBank/DDBJ whole genome shotgun (WGS) entry which is preliminary data.</text>
</comment>
<dbReference type="AlphaFoldDB" id="A0AAW0QPX2"/>
<dbReference type="EMBL" id="JAQQWP010000009">
    <property type="protein sequence ID" value="KAK8101481.1"/>
    <property type="molecule type" value="Genomic_DNA"/>
</dbReference>
<name>A0AAW0QPX2_9PEZI</name>
<proteinExistence type="predicted"/>
<evidence type="ECO:0000313" key="3">
    <source>
        <dbReference type="Proteomes" id="UP001392437"/>
    </source>
</evidence>
<keyword evidence="3" id="KW-1185">Reference proteome</keyword>